<protein>
    <recommendedName>
        <fullName evidence="1">AAA-type ATPase N-terminal domain-containing protein</fullName>
    </recommendedName>
</protein>
<dbReference type="InterPro" id="IPR025753">
    <property type="entry name" value="AAA_N_dom"/>
</dbReference>
<organism evidence="2 3">
    <name type="scientific">Erythroxylum novogranatense</name>
    <dbReference type="NCBI Taxonomy" id="1862640"/>
    <lineage>
        <taxon>Eukaryota</taxon>
        <taxon>Viridiplantae</taxon>
        <taxon>Streptophyta</taxon>
        <taxon>Embryophyta</taxon>
        <taxon>Tracheophyta</taxon>
        <taxon>Spermatophyta</taxon>
        <taxon>Magnoliopsida</taxon>
        <taxon>eudicotyledons</taxon>
        <taxon>Gunneridae</taxon>
        <taxon>Pentapetalae</taxon>
        <taxon>rosids</taxon>
        <taxon>fabids</taxon>
        <taxon>Malpighiales</taxon>
        <taxon>Erythroxylaceae</taxon>
        <taxon>Erythroxylum</taxon>
    </lineage>
</organism>
<dbReference type="Pfam" id="PF14363">
    <property type="entry name" value="AAA_assoc"/>
    <property type="match status" value="1"/>
</dbReference>
<dbReference type="EMBL" id="JAIWQS010000003">
    <property type="protein sequence ID" value="KAJ8770716.1"/>
    <property type="molecule type" value="Genomic_DNA"/>
</dbReference>
<evidence type="ECO:0000313" key="3">
    <source>
        <dbReference type="Proteomes" id="UP001159364"/>
    </source>
</evidence>
<gene>
    <name evidence="2" type="ORF">K2173_021363</name>
</gene>
<keyword evidence="3" id="KW-1185">Reference proteome</keyword>
<name>A0AAV8TW40_9ROSI</name>
<proteinExistence type="predicted"/>
<comment type="caution">
    <text evidence="2">The sequence shown here is derived from an EMBL/GenBank/DDBJ whole genome shotgun (WGS) entry which is preliminary data.</text>
</comment>
<evidence type="ECO:0000313" key="2">
    <source>
        <dbReference type="EMBL" id="KAJ8770716.1"/>
    </source>
</evidence>
<sequence>MTFVIEQYWIYSENETYYVAQVYLPVVGSATNTLSLGHNDCNNPTRPPTMNIATDRKIIDVLEGMQLEWTMHVKEAKNHGFPDRTKRYFELIYRKEDKDRVVHRSVEDILEGYNPNMMLSIYHTQN</sequence>
<dbReference type="Proteomes" id="UP001159364">
    <property type="component" value="Linkage Group LG03"/>
</dbReference>
<accession>A0AAV8TW40</accession>
<reference evidence="2 3" key="1">
    <citation type="submission" date="2021-09" db="EMBL/GenBank/DDBJ databases">
        <title>Genomic insights and catalytic innovation underlie evolution of tropane alkaloids biosynthesis.</title>
        <authorList>
            <person name="Wang Y.-J."/>
            <person name="Tian T."/>
            <person name="Huang J.-P."/>
            <person name="Huang S.-X."/>
        </authorList>
    </citation>
    <scope>NUCLEOTIDE SEQUENCE [LARGE SCALE GENOMIC DNA]</scope>
    <source>
        <strain evidence="2">KIB-2018</strain>
        <tissue evidence="2">Leaf</tissue>
    </source>
</reference>
<feature type="domain" description="AAA-type ATPase N-terminal" evidence="1">
    <location>
        <begin position="1"/>
        <end position="72"/>
    </location>
</feature>
<dbReference type="AlphaFoldDB" id="A0AAV8TW40"/>
<evidence type="ECO:0000259" key="1">
    <source>
        <dbReference type="Pfam" id="PF14363"/>
    </source>
</evidence>